<evidence type="ECO:0000256" key="1">
    <source>
        <dbReference type="SAM" id="MobiDB-lite"/>
    </source>
</evidence>
<protein>
    <submittedName>
        <fullName evidence="3">Uncharacterized protein</fullName>
    </submittedName>
</protein>
<feature type="transmembrane region" description="Helical" evidence="2">
    <location>
        <begin position="497"/>
        <end position="520"/>
    </location>
</feature>
<evidence type="ECO:0000313" key="4">
    <source>
        <dbReference type="Proteomes" id="UP001530377"/>
    </source>
</evidence>
<feature type="compositionally biased region" description="Basic and acidic residues" evidence="1">
    <location>
        <begin position="629"/>
        <end position="645"/>
    </location>
</feature>
<feature type="region of interest" description="Disordered" evidence="1">
    <location>
        <begin position="30"/>
        <end position="53"/>
    </location>
</feature>
<feature type="compositionally biased region" description="Pro residues" evidence="1">
    <location>
        <begin position="44"/>
        <end position="53"/>
    </location>
</feature>
<keyword evidence="4" id="KW-1185">Reference proteome</keyword>
<accession>A0ABD3SSY6</accession>
<comment type="caution">
    <text evidence="3">The sequence shown here is derived from an EMBL/GenBank/DDBJ whole genome shotgun (WGS) entry which is preliminary data.</text>
</comment>
<organism evidence="3 4">
    <name type="scientific">Cyclostephanos tholiformis</name>
    <dbReference type="NCBI Taxonomy" id="382380"/>
    <lineage>
        <taxon>Eukaryota</taxon>
        <taxon>Sar</taxon>
        <taxon>Stramenopiles</taxon>
        <taxon>Ochrophyta</taxon>
        <taxon>Bacillariophyta</taxon>
        <taxon>Coscinodiscophyceae</taxon>
        <taxon>Thalassiosirophycidae</taxon>
        <taxon>Stephanodiscales</taxon>
        <taxon>Stephanodiscaceae</taxon>
        <taxon>Cyclostephanos</taxon>
    </lineage>
</organism>
<feature type="transmembrane region" description="Helical" evidence="2">
    <location>
        <begin position="532"/>
        <end position="554"/>
    </location>
</feature>
<name>A0ABD3SSY6_9STRA</name>
<dbReference type="NCBIfam" id="TIGR01571">
    <property type="entry name" value="A_thal_Cys_rich"/>
    <property type="match status" value="1"/>
</dbReference>
<dbReference type="EMBL" id="JALLPB020000003">
    <property type="protein sequence ID" value="KAL3827470.1"/>
    <property type="molecule type" value="Genomic_DNA"/>
</dbReference>
<gene>
    <name evidence="3" type="ORF">ACHAXA_003739</name>
</gene>
<feature type="region of interest" description="Disordered" evidence="1">
    <location>
        <begin position="200"/>
        <end position="224"/>
    </location>
</feature>
<dbReference type="InterPro" id="IPR006461">
    <property type="entry name" value="PLAC_motif_containing"/>
</dbReference>
<evidence type="ECO:0000313" key="3">
    <source>
        <dbReference type="EMBL" id="KAL3827470.1"/>
    </source>
</evidence>
<dbReference type="Proteomes" id="UP001530377">
    <property type="component" value="Unassembled WGS sequence"/>
</dbReference>
<evidence type="ECO:0000256" key="2">
    <source>
        <dbReference type="SAM" id="Phobius"/>
    </source>
</evidence>
<keyword evidence="2" id="KW-0812">Transmembrane</keyword>
<keyword evidence="2" id="KW-1133">Transmembrane helix</keyword>
<dbReference type="Pfam" id="PF04749">
    <property type="entry name" value="PLAC8"/>
    <property type="match status" value="1"/>
</dbReference>
<dbReference type="AlphaFoldDB" id="A0ABD3SSY6"/>
<reference evidence="3 4" key="1">
    <citation type="submission" date="2024-10" db="EMBL/GenBank/DDBJ databases">
        <title>Updated reference genomes for cyclostephanoid diatoms.</title>
        <authorList>
            <person name="Roberts W.R."/>
            <person name="Alverson A.J."/>
        </authorList>
    </citation>
    <scope>NUCLEOTIDE SEQUENCE [LARGE SCALE GENOMIC DNA]</scope>
    <source>
        <strain evidence="3 4">AJA228-03</strain>
    </source>
</reference>
<feature type="transmembrane region" description="Helical" evidence="2">
    <location>
        <begin position="456"/>
        <end position="476"/>
    </location>
</feature>
<proteinExistence type="predicted"/>
<sequence length="654" mass="72221">MTMNDDASLSSMGPSSAAVAMANDAIDNARRAAASSRMKRAASPSPPKYHVPPAPASPASYFVNSSHNQMVTAKYDSGIGGISGIGGDRDLDLKHNDNAFVVIARLITERLLPKMDASQEHAHFSLTVEDAAFFQKMLPASARRAFVDALLYRLQLIKMGVGSHNSELVKLITLCQKLGLERDNFNVLLDLDRPRGDSGVGSNPFYYERQGPAAARTPNQSNYDDTRNDYDTSYDNRGDHGVNFGLHSPMAFSPVEGIFSPTSKNGELTVHSNHSEITAQSHARQQIMAEIKETQLLMSGCVTADAANFWKKHLDDLNQRLVILTMSDQRNVIENGGVGGNNEPIIVTREEFMEYGGNHQSIIDDTKNYVDAMTSSNNNGQDELPICDVVAPSDLPGGYMFEAQLGSTKFLATVPPGGVVRGERFVSPMRVLETIQISVPLGSWRDNAAECFNNGIFHPLFCHALFFPCIALGQIMTRTGLDWRGQPANRIVSGYSCANMAVLLSFWIAMNVSALVMLRLAWERGYLMTAEYYAPLIFFNGIVWLYMACLTATVRGSIRNKYQIPDESYLCSEDCACATFCMPCTICQMGRHTADFDTYRATCCTRTGLPSHVELAPVTLYDDQYENMNDEHQGPFPPPRREMENFPHSLPQES</sequence>
<feature type="region of interest" description="Disordered" evidence="1">
    <location>
        <begin position="629"/>
        <end position="654"/>
    </location>
</feature>
<keyword evidence="2" id="KW-0472">Membrane</keyword>